<dbReference type="NCBIfam" id="NF038261">
    <property type="entry name" value="rhodoquin_RquA"/>
    <property type="match status" value="1"/>
</dbReference>
<sequence>MTTLNTRASAGDPYYQDVPDYMTEVYDWAYVNPRKARMLDHKLVVRTLLFGNDQRLMRAYLDEIRSGERVWQVAHVYGDLVQRAAARVGESGRFTLTDVTPIQVELAEGKLAGVPQAEVVRADAARFQAEQRPDLACSFFLLHEVPEGMKSAIVDNMLAQVAPGGRAMFVDYHRPRPWQPIGWLLKWVNRALEPFAEALWNKEIAAYAREAERFDWRKRTVFGGVYQIVIAQRRD</sequence>
<evidence type="ECO:0000313" key="2">
    <source>
        <dbReference type="EMBL" id="AOZ50485.1"/>
    </source>
</evidence>
<protein>
    <recommendedName>
        <fullName evidence="1">Methyltransferase domain-containing protein</fullName>
    </recommendedName>
</protein>
<dbReference type="STRING" id="1108595.BKX93_11130"/>
<feature type="domain" description="Methyltransferase" evidence="1">
    <location>
        <begin position="77"/>
        <end position="165"/>
    </location>
</feature>
<organism evidence="2 3">
    <name type="scientific">Chromobacterium vaccinii</name>
    <dbReference type="NCBI Taxonomy" id="1108595"/>
    <lineage>
        <taxon>Bacteria</taxon>
        <taxon>Pseudomonadati</taxon>
        <taxon>Pseudomonadota</taxon>
        <taxon>Betaproteobacteria</taxon>
        <taxon>Neisseriales</taxon>
        <taxon>Chromobacteriaceae</taxon>
        <taxon>Chromobacterium</taxon>
    </lineage>
</organism>
<accession>A0A1D9LGY8</accession>
<dbReference type="GeneID" id="68841766"/>
<dbReference type="SUPFAM" id="SSF53335">
    <property type="entry name" value="S-adenosyl-L-methionine-dependent methyltransferases"/>
    <property type="match status" value="1"/>
</dbReference>
<dbReference type="Gene3D" id="3.40.50.150">
    <property type="entry name" value="Vaccinia Virus protein VP39"/>
    <property type="match status" value="1"/>
</dbReference>
<dbReference type="AlphaFoldDB" id="A0A1D9LGY8"/>
<dbReference type="InterPro" id="IPR029063">
    <property type="entry name" value="SAM-dependent_MTases_sf"/>
</dbReference>
<proteinExistence type="predicted"/>
<gene>
    <name evidence="2" type="ORF">BKX93_11130</name>
</gene>
<dbReference type="EMBL" id="CP017707">
    <property type="protein sequence ID" value="AOZ50485.1"/>
    <property type="molecule type" value="Genomic_DNA"/>
</dbReference>
<dbReference type="InterPro" id="IPR041698">
    <property type="entry name" value="Methyltransf_25"/>
</dbReference>
<dbReference type="Proteomes" id="UP000178776">
    <property type="component" value="Chromosome"/>
</dbReference>
<reference evidence="2 3" key="1">
    <citation type="submission" date="2016-10" db="EMBL/GenBank/DDBJ databases">
        <title>Chromobacterium muskegensis sp. nov., an insecticidal bacterium isolated from Sphagnum bogs.</title>
        <authorList>
            <person name="Sparks M.E."/>
            <person name="Blackburn M.B."/>
            <person name="Gundersen-Rindal D.E."/>
            <person name="Mitchell A."/>
            <person name="Farrar R."/>
            <person name="Kuhar D."/>
        </authorList>
    </citation>
    <scope>NUCLEOTIDE SEQUENCE [LARGE SCALE GENOMIC DNA]</scope>
    <source>
        <strain evidence="2 3">21-1</strain>
    </source>
</reference>
<dbReference type="Pfam" id="PF13649">
    <property type="entry name" value="Methyltransf_25"/>
    <property type="match status" value="1"/>
</dbReference>
<evidence type="ECO:0000259" key="1">
    <source>
        <dbReference type="Pfam" id="PF13649"/>
    </source>
</evidence>
<dbReference type="KEGG" id="cvc:BKX93_11130"/>
<dbReference type="RefSeq" id="WP_070979823.1">
    <property type="nucleotide sequence ID" value="NZ_CP017707.1"/>
</dbReference>
<evidence type="ECO:0000313" key="3">
    <source>
        <dbReference type="Proteomes" id="UP000178776"/>
    </source>
</evidence>
<name>A0A1D9LGY8_9NEIS</name>